<dbReference type="EMBL" id="JASPKY010000004">
    <property type="protein sequence ID" value="KAK9754843.1"/>
    <property type="molecule type" value="Genomic_DNA"/>
</dbReference>
<protein>
    <submittedName>
        <fullName evidence="1">Uncharacterized protein</fullName>
    </submittedName>
</protein>
<sequence>MNLARSLRKHSIIVTAFSSNPKCLKGLNLNVRKSAEWSLIQLQDLEMLMIYEEIVEYAGHEKEYSRKLLTIYGVADL</sequence>
<organism evidence="1 2">
    <name type="scientific">Popillia japonica</name>
    <name type="common">Japanese beetle</name>
    <dbReference type="NCBI Taxonomy" id="7064"/>
    <lineage>
        <taxon>Eukaryota</taxon>
        <taxon>Metazoa</taxon>
        <taxon>Ecdysozoa</taxon>
        <taxon>Arthropoda</taxon>
        <taxon>Hexapoda</taxon>
        <taxon>Insecta</taxon>
        <taxon>Pterygota</taxon>
        <taxon>Neoptera</taxon>
        <taxon>Endopterygota</taxon>
        <taxon>Coleoptera</taxon>
        <taxon>Polyphaga</taxon>
        <taxon>Scarabaeiformia</taxon>
        <taxon>Scarabaeidae</taxon>
        <taxon>Rutelinae</taxon>
        <taxon>Popillia</taxon>
    </lineage>
</organism>
<evidence type="ECO:0000313" key="2">
    <source>
        <dbReference type="Proteomes" id="UP001458880"/>
    </source>
</evidence>
<name>A0AAW1N4C6_POPJA</name>
<comment type="caution">
    <text evidence="1">The sequence shown here is derived from an EMBL/GenBank/DDBJ whole genome shotgun (WGS) entry which is preliminary data.</text>
</comment>
<accession>A0AAW1N4C6</accession>
<dbReference type="AlphaFoldDB" id="A0AAW1N4C6"/>
<dbReference type="Proteomes" id="UP001458880">
    <property type="component" value="Unassembled WGS sequence"/>
</dbReference>
<proteinExistence type="predicted"/>
<reference evidence="1 2" key="1">
    <citation type="journal article" date="2024" name="BMC Genomics">
        <title>De novo assembly and annotation of Popillia japonica's genome with initial clues to its potential as an invasive pest.</title>
        <authorList>
            <person name="Cucini C."/>
            <person name="Boschi S."/>
            <person name="Funari R."/>
            <person name="Cardaioli E."/>
            <person name="Iannotti N."/>
            <person name="Marturano G."/>
            <person name="Paoli F."/>
            <person name="Bruttini M."/>
            <person name="Carapelli A."/>
            <person name="Frati F."/>
            <person name="Nardi F."/>
        </authorList>
    </citation>
    <scope>NUCLEOTIDE SEQUENCE [LARGE SCALE GENOMIC DNA]</scope>
    <source>
        <strain evidence="1">DMR45628</strain>
    </source>
</reference>
<keyword evidence="2" id="KW-1185">Reference proteome</keyword>
<gene>
    <name evidence="1" type="ORF">QE152_g866</name>
</gene>
<evidence type="ECO:0000313" key="1">
    <source>
        <dbReference type="EMBL" id="KAK9754843.1"/>
    </source>
</evidence>